<dbReference type="AlphaFoldDB" id="A0A1B2EAB8"/>
<dbReference type="GO" id="GO:0005886">
    <property type="term" value="C:plasma membrane"/>
    <property type="evidence" value="ECO:0007669"/>
    <property type="project" value="InterPro"/>
</dbReference>
<dbReference type="KEGG" id="moc:BB934_00765"/>
<evidence type="ECO:0000313" key="4">
    <source>
        <dbReference type="EMBL" id="ANY76925.1"/>
    </source>
</evidence>
<name>A0A1B2EAB8_9HYPH</name>
<dbReference type="Gene3D" id="3.40.50.2300">
    <property type="match status" value="2"/>
</dbReference>
<evidence type="ECO:0000256" key="2">
    <source>
        <dbReference type="SAM" id="SignalP"/>
    </source>
</evidence>
<organism evidence="4">
    <name type="scientific">Microvirga ossetica</name>
    <dbReference type="NCBI Taxonomy" id="1882682"/>
    <lineage>
        <taxon>Bacteria</taxon>
        <taxon>Pseudomonadati</taxon>
        <taxon>Pseudomonadota</taxon>
        <taxon>Alphaproteobacteria</taxon>
        <taxon>Hyphomicrobiales</taxon>
        <taxon>Methylobacteriaceae</taxon>
        <taxon>Microvirga</taxon>
    </lineage>
</organism>
<gene>
    <name evidence="4" type="ORF">BB934_00765</name>
</gene>
<accession>A0A1B2EAB8</accession>
<dbReference type="InterPro" id="IPR003760">
    <property type="entry name" value="PnrA-like"/>
</dbReference>
<dbReference type="SUPFAM" id="SSF53822">
    <property type="entry name" value="Periplasmic binding protein-like I"/>
    <property type="match status" value="1"/>
</dbReference>
<keyword evidence="1 2" id="KW-0732">Signal</keyword>
<proteinExistence type="predicted"/>
<reference evidence="4" key="1">
    <citation type="submission" date="2016-07" db="EMBL/GenBank/DDBJ databases">
        <title>Microvirga ossetica sp. nov. a new species of rhizobia isolated from root nodules of the legume species Vicia alpestris Steven originated from North Ossetia region in the Caucasus.</title>
        <authorList>
            <person name="Safronova V.I."/>
            <person name="Kuznetsova I.G."/>
            <person name="Sazanova A.L."/>
            <person name="Belimov A."/>
            <person name="Andronov E."/>
            <person name="Osledkin Y.S."/>
            <person name="Onishchuk O.P."/>
            <person name="Kurchak O.N."/>
            <person name="Shaposhnikov A.I."/>
            <person name="Willems A."/>
            <person name="Tikhonovich I.A."/>
        </authorList>
    </citation>
    <scope>NUCLEOTIDE SEQUENCE [LARGE SCALE GENOMIC DNA]</scope>
    <source>
        <strain evidence="4">V5/3M</strain>
    </source>
</reference>
<dbReference type="InterPro" id="IPR052910">
    <property type="entry name" value="ABC-Purine-Binding"/>
</dbReference>
<feature type="chain" id="PRO_5008535653" evidence="2">
    <location>
        <begin position="26"/>
        <end position="360"/>
    </location>
</feature>
<sequence length="360" mass="38910">MFSGKIFGAVAGATVLALSATGALAQAKDKIKIGFIYVGPVGDHGWSYQHDQGRQAIEKAFPGKVTTTFVESVPEADSERAIEQLARTGHDLIFTTSFGFMEPTLKVAKKYPNIKFEHATGFKRAPNLSTYAAKFHEGRYIIGQIAGKMTKSNTIGYVGAFPIPEVISGINAFYLGAQSVNPNVKIKVVWANSWYDPAKEGDAAKALLDQGVDMLAQHTDSPAPIQAAEARGRFGFGQASDMARFAPKAQLTAIVDNWSDYYVARAKAVLDGTWKSEDTWGGLNAHMVVMSPYTNMPDDVKKLAEETEAAIKSGKLNPFKCPVIGQDGKEIECKGSGALSDEQVLGMNFYVKGIDDKIPQ</sequence>
<protein>
    <submittedName>
        <fullName evidence="4">BMP family ABC transporter substrate-binding protein</fullName>
    </submittedName>
</protein>
<dbReference type="RefSeq" id="WP_099507932.1">
    <property type="nucleotide sequence ID" value="NZ_CP016616.1"/>
</dbReference>
<dbReference type="EMBL" id="CP016616">
    <property type="protein sequence ID" value="ANY76925.1"/>
    <property type="molecule type" value="Genomic_DNA"/>
</dbReference>
<dbReference type="Pfam" id="PF02608">
    <property type="entry name" value="Bmp"/>
    <property type="match status" value="1"/>
</dbReference>
<dbReference type="CDD" id="cd19963">
    <property type="entry name" value="PBP1_BMP-like"/>
    <property type="match status" value="1"/>
</dbReference>
<dbReference type="PANTHER" id="PTHR43208:SF1">
    <property type="entry name" value="ABC TRANSPORTER SUBSTRATE-BINDING PROTEIN"/>
    <property type="match status" value="1"/>
</dbReference>
<dbReference type="OrthoDB" id="9781639at2"/>
<evidence type="ECO:0000256" key="1">
    <source>
        <dbReference type="ARBA" id="ARBA00022729"/>
    </source>
</evidence>
<feature type="domain" description="ABC transporter substrate-binding protein PnrA-like" evidence="3">
    <location>
        <begin position="31"/>
        <end position="308"/>
    </location>
</feature>
<dbReference type="PANTHER" id="PTHR43208">
    <property type="entry name" value="ABC TRANSPORTER SUBSTRATE-BINDING PROTEIN"/>
    <property type="match status" value="1"/>
</dbReference>
<feature type="signal peptide" evidence="2">
    <location>
        <begin position="1"/>
        <end position="25"/>
    </location>
</feature>
<evidence type="ECO:0000259" key="3">
    <source>
        <dbReference type="Pfam" id="PF02608"/>
    </source>
</evidence>
<dbReference type="InterPro" id="IPR028082">
    <property type="entry name" value="Peripla_BP_I"/>
</dbReference>